<proteinExistence type="predicted"/>
<feature type="coiled-coil region" evidence="1">
    <location>
        <begin position="368"/>
        <end position="413"/>
    </location>
</feature>
<evidence type="ECO:0008006" key="6">
    <source>
        <dbReference type="Google" id="ProtNLM"/>
    </source>
</evidence>
<organism evidence="4 5">
    <name type="scientific">Nocardia cyriacigeorgica</name>
    <dbReference type="NCBI Taxonomy" id="135487"/>
    <lineage>
        <taxon>Bacteria</taxon>
        <taxon>Bacillati</taxon>
        <taxon>Actinomycetota</taxon>
        <taxon>Actinomycetes</taxon>
        <taxon>Mycobacteriales</taxon>
        <taxon>Nocardiaceae</taxon>
        <taxon>Nocardia</taxon>
    </lineage>
</organism>
<evidence type="ECO:0000313" key="5">
    <source>
        <dbReference type="Proteomes" id="UP000308349"/>
    </source>
</evidence>
<evidence type="ECO:0000313" key="4">
    <source>
        <dbReference type="EMBL" id="TLF96799.1"/>
    </source>
</evidence>
<name>A0A5R8P6X8_9NOCA</name>
<evidence type="ECO:0000256" key="2">
    <source>
        <dbReference type="SAM" id="MobiDB-lite"/>
    </source>
</evidence>
<dbReference type="RefSeq" id="WP_138458640.1">
    <property type="nucleotide sequence ID" value="NZ_VBUU01000040.1"/>
</dbReference>
<keyword evidence="3" id="KW-1133">Transmembrane helix</keyword>
<gene>
    <name evidence="4" type="ORF">FEK35_27290</name>
</gene>
<sequence>MTSPSGSVRIEVEADASDFERSLQRAVADAMRDVQRDLARDALNVAVDLNDFQAEVRRGIDEAQRYANTHRIQLGVDIDSAGAATQMRATHQLLESIATPIRQQVDVQVNQPNQQPAPGGGNQQFTWSVDLDIAAAMSQFQALQQQLNVGSTPVTIPVDIDGAGALAQMALLRQQLEGFTQPPIVQQVNLDQPNTGPIQITAEPDFTGFAQQVNAQLQAIQQANDWRLTIPVDIGSAAALAQMAQLRQQLEAQARTITQRVEIDVDRGGLDQASNSARSLGSSLSSLGGLSGGIAAVAGGIAAIGGAAGAAAGAVGGLVVAAGALAPAFAAGISTAVVAMQGVKDAFDAATEAAENGPKEAAAQARAVASATDQVTAAERSLRQAKKDVTDAEEDLTRARKDATEQLEDYHRSAREGVLDERQAVRDLRKAQQDLAKVNPFDGEAREEAIDRVARAQLRLERVQDRNSDNAEKLADAERKGIEGSDQVVAAKDRQANANDNLAQAQRQLAQAQTALAEAQTAALPSAEKLDQALAKLAPNARDFVLASRDLADEWTEVRKAVQDNFFEGLDQTLRDLAEAVLPTLQAGMSAVATEMNLGARGFADFLSSAEGVRGLDAVFTSTEGLLRGMREGSEGFLSSLSEMAVAAQPFAETIGRAFGSIGTALGVAFSEMASSGLLGRVLEGLASALEGLGPLIGDLFTTFAELGARVLPALQPLFVALGDALVAMAPALGDLGRIFADSLTALMPSLSSLISALATGLQPVLPVIANLLGAVAAAIQPMIGPLSQVAVVVGTAITDAVNALAPAVGPLAQSFADMVTAVAPLVPLLADSLSVILQALAPALSQIAVALAPVIAQFAEQMKPVIEQLAPILAQTAMIIGVALADAIRQIAPVLPQIVLAFTNMLLAVAPLLPEFAKLAAEILPPLVRIWVEMTPVTIKLIEALTWLVTQVLPIVISHWEIMGSTLSTVLTIVGDAIVFWKEVFRQAFIEVKGFWDDFMVKVDGVKSWFTDTLLPAIGNGIETLKGWFETGVRGISTAWNGLMDAAKVPVKFVVETVWNNGLLKAWNAAAKFLPGVDPMEPITLPFNRGGVLPGYTPGKDVHKFISTDGRMGLALSGGEGIARPEVVRAMGTGRWDAMNAAARSGGVAGVRRFMGFATGGVIPTRMWELISERWPGMVWTSGYRDTPDYHGANMAGDFATPQVPSRTMQEVAKWIYETYGPETLELIHWPLNGWENIDNGAPFNFGQPTNDQHRSHVHWAMDHPPGDPGDKKDSGGFLGAIRRAGENLLGGVKDKVADVFDGIVSGIAGAIPEFGGLFGQLPRTIFESFRTKMREFITGKGGEEDSKRESVPVGGDVELFRPLVRDLLKHYQLPLTLTNNTMRRMQQESSGRVDAVNLDDINAQNGTPSVGLMQVIGPTYSSYKDPAFDKGPYLYGVSIDPAANISASMRYALARYGDLASAYDRAGGYQVGGLIPGVGTGDIVPALLEPREFVMNRRATARFGPLLRAMNAAVPRFQTGGDVGGLIGGMITVPVVVTNWEAARGILGGAAQPAPEASVLVPTSPTVPVAPADPTSPGSEIAPAAAGAAGNVVDAIGQGVATAVADSLRALVDSITDREAAERRVAEQALMADDQAAMDEQGRILTDTRDILARTESSQQLVLQEQFEQLRAQVAEVAGRLSGGVLIPIVETAMDQALGVVKDLLGAGFAEVTDGTDRTTAAVKDLDLDASSGAGAATPPPFGAPGSAFDAASAISEAVTAVANTARQAFERVAQDITNAALAQRPSRVDNSRGVLGRDISGGPLVDMIVRLTGVEIEIRDNLENTLKEIQEFRGDLVSSFDESGRLVSDTATLMQRNESSRDLVIAEQNRVNRELIKAVLRYLISSVLLPIITAILGAMIQLAATAIGAAIGSIIPGIGTAIGAAVGAVVGAALAGTAAIFTSMLAVGAGAALDAFDSGGVAYGKGLMVKDTNLPERVLSPRETSSYDRLGRIADFIENNHSSRTTQVHAPITVRGDERAGERVHNYLTTLMVK</sequence>
<comment type="caution">
    <text evidence="4">The sequence shown here is derived from an EMBL/GenBank/DDBJ whole genome shotgun (WGS) entry which is preliminary data.</text>
</comment>
<feature type="compositionally biased region" description="Basic and acidic residues" evidence="2">
    <location>
        <begin position="1254"/>
        <end position="1276"/>
    </location>
</feature>
<dbReference type="SUPFAM" id="SSF53955">
    <property type="entry name" value="Lysozyme-like"/>
    <property type="match status" value="1"/>
</dbReference>
<keyword evidence="3" id="KW-0472">Membrane</keyword>
<feature type="region of interest" description="Disordered" evidence="2">
    <location>
        <begin position="1254"/>
        <end position="1279"/>
    </location>
</feature>
<dbReference type="InterPro" id="IPR016024">
    <property type="entry name" value="ARM-type_fold"/>
</dbReference>
<feature type="transmembrane region" description="Helical" evidence="3">
    <location>
        <begin position="1909"/>
        <end position="1938"/>
    </location>
</feature>
<feature type="coiled-coil region" evidence="1">
    <location>
        <begin position="446"/>
        <end position="522"/>
    </location>
</feature>
<dbReference type="OrthoDB" id="4433665at2"/>
<keyword evidence="3" id="KW-0812">Transmembrane</keyword>
<dbReference type="Proteomes" id="UP000308349">
    <property type="component" value="Unassembled WGS sequence"/>
</dbReference>
<dbReference type="EMBL" id="VBUU01000040">
    <property type="protein sequence ID" value="TLF96799.1"/>
    <property type="molecule type" value="Genomic_DNA"/>
</dbReference>
<protein>
    <recommendedName>
        <fullName evidence="6">Tape measure protein</fullName>
    </recommendedName>
</protein>
<evidence type="ECO:0000256" key="1">
    <source>
        <dbReference type="SAM" id="Coils"/>
    </source>
</evidence>
<dbReference type="SUPFAM" id="SSF48371">
    <property type="entry name" value="ARM repeat"/>
    <property type="match status" value="1"/>
</dbReference>
<evidence type="ECO:0000256" key="3">
    <source>
        <dbReference type="SAM" id="Phobius"/>
    </source>
</evidence>
<accession>A0A5R8P6X8</accession>
<dbReference type="InterPro" id="IPR023346">
    <property type="entry name" value="Lysozyme-like_dom_sf"/>
</dbReference>
<feature type="transmembrane region" description="Helical" evidence="3">
    <location>
        <begin position="1882"/>
        <end position="1903"/>
    </location>
</feature>
<reference evidence="4 5" key="1">
    <citation type="submission" date="2019-05" db="EMBL/GenBank/DDBJ databases">
        <title>Genomes sequences of two Nocardia cyriacigeorgica environmental isolates, type strains Nocardia asteroides ATCC 19247 and Nocardia cyriacigeorgica DSM 44484.</title>
        <authorList>
            <person name="Vautrin F."/>
            <person name="Bergeron E."/>
            <person name="Dubost A."/>
            <person name="Abrouk D."/>
            <person name="Rodriguez Nava V."/>
            <person name="Pujic P."/>
        </authorList>
    </citation>
    <scope>NUCLEOTIDE SEQUENCE [LARGE SCALE GENOMIC DNA]</scope>
    <source>
        <strain evidence="4 5">EML 1456</strain>
    </source>
</reference>
<keyword evidence="1" id="KW-0175">Coiled coil</keyword>